<feature type="transmembrane region" description="Helical" evidence="10">
    <location>
        <begin position="1216"/>
        <end position="1243"/>
    </location>
</feature>
<evidence type="ECO:0000259" key="12">
    <source>
        <dbReference type="PROSITE" id="PS50026"/>
    </source>
</evidence>
<reference evidence="14" key="1">
    <citation type="submission" date="2021-02" db="EMBL/GenBank/DDBJ databases">
        <authorList>
            <person name="Nowell W R."/>
        </authorList>
    </citation>
    <scope>NUCLEOTIDE SEQUENCE</scope>
</reference>
<evidence type="ECO:0000313" key="17">
    <source>
        <dbReference type="Proteomes" id="UP000663873"/>
    </source>
</evidence>
<evidence type="ECO:0000256" key="1">
    <source>
        <dbReference type="ARBA" id="ARBA00004167"/>
    </source>
</evidence>
<accession>A0A817S7S7</accession>
<feature type="disulfide bond" evidence="8">
    <location>
        <begin position="943"/>
        <end position="952"/>
    </location>
</feature>
<evidence type="ECO:0000256" key="4">
    <source>
        <dbReference type="ARBA" id="ARBA00022737"/>
    </source>
</evidence>
<feature type="transmembrane region" description="Helical" evidence="10">
    <location>
        <begin position="1392"/>
        <end position="1414"/>
    </location>
</feature>
<dbReference type="CDD" id="cd00637">
    <property type="entry name" value="7tm_classA_rhodopsin-like"/>
    <property type="match status" value="1"/>
</dbReference>
<dbReference type="PROSITE" id="PS01186">
    <property type="entry name" value="EGF_2"/>
    <property type="match status" value="1"/>
</dbReference>
<dbReference type="PROSITE" id="PS50068">
    <property type="entry name" value="LDLRA_2"/>
    <property type="match status" value="1"/>
</dbReference>
<feature type="domain" description="G-protein coupled receptors family 1 profile" evidence="13">
    <location>
        <begin position="1235"/>
        <end position="1491"/>
    </location>
</feature>
<feature type="signal peptide" evidence="11">
    <location>
        <begin position="1"/>
        <end position="19"/>
    </location>
</feature>
<dbReference type="InterPro" id="IPR000742">
    <property type="entry name" value="EGF"/>
</dbReference>
<dbReference type="InterPro" id="IPR023415">
    <property type="entry name" value="LDLR_class-A_CS"/>
</dbReference>
<dbReference type="SMART" id="SM00192">
    <property type="entry name" value="LDLa"/>
    <property type="match status" value="5"/>
</dbReference>
<dbReference type="PROSITE" id="PS01209">
    <property type="entry name" value="LDLRA_1"/>
    <property type="match status" value="1"/>
</dbReference>
<dbReference type="SMART" id="SM00181">
    <property type="entry name" value="EGF"/>
    <property type="match status" value="4"/>
</dbReference>
<dbReference type="InterPro" id="IPR036055">
    <property type="entry name" value="LDL_receptor-like_sf"/>
</dbReference>
<keyword evidence="5 10" id="KW-1133">Transmembrane helix</keyword>
<evidence type="ECO:0000313" key="16">
    <source>
        <dbReference type="Proteomes" id="UP000663825"/>
    </source>
</evidence>
<evidence type="ECO:0000256" key="3">
    <source>
        <dbReference type="ARBA" id="ARBA00022692"/>
    </source>
</evidence>
<dbReference type="CDD" id="cd00112">
    <property type="entry name" value="LDLa"/>
    <property type="match status" value="1"/>
</dbReference>
<evidence type="ECO:0000256" key="6">
    <source>
        <dbReference type="ARBA" id="ARBA00023136"/>
    </source>
</evidence>
<protein>
    <submittedName>
        <fullName evidence="14">Uncharacterized protein</fullName>
    </submittedName>
</protein>
<evidence type="ECO:0000313" key="15">
    <source>
        <dbReference type="EMBL" id="CAF4428978.1"/>
    </source>
</evidence>
<feature type="domain" description="EGF-like" evidence="12">
    <location>
        <begin position="954"/>
        <end position="995"/>
    </location>
</feature>
<sequence>MRSLLHVICFFYAFIELQSILYDTNPFQFDCLHHFSNGSYVSGIIKYCIRPVDDQNSKMVNFSDVNHPNLTFSELYRLNVTSHEVLLWSSSIDLAERYQYYIDQPTKYNRFNEQFFNCTSPWFGSHCQYSFELVSHVTETPVNAQSKSHMANAITHQTCYILLECDRGLASMCLDWREVCDGRIDCLNGGVDESQCIELELNECNENEYQCHNGLCIPKKFWNDEFDEAECLDKSDLLIMPDCPNIYLQLYIFACAEYACRPDEGRFPCGDGQCVEDFGECHNGRHLLLTESLSVQGNLPYDCWITMVCLSKITDQVNGVSCEQFVNLSQILPGLETCEYPIQFPTIPVLLGHVRFLYHPKQIFNINLELALVPDYVCYDEKLCDYLTSTFHHGDLTCRYGYEMNLGSDVKVSDWKSIIDLVKPHFHGCITQHYHDLDTHASSLYACKNSSKYISKSRLLDGISDCFLNDDEQVFEWSCSLNHPYRFQCLNDNHCQSILLLRNICHQSERQNNFDQILFYEICDRATDLSPMIIDGKNHSDETDCELWQCDNVYTRCNGFWSCPYGDDEENCTRPICPKRFLPCISLHNSTLICLPANQVGNGIVDCFGASDELEYCRQSSENEQTYRFYCQSDKKCVDHKTLCDGNEDCLLGDDETFCKDRPGLCDESNFDNLTDLEYVLCQIGSVGTHSFSLKTASISPPLPTIRNSSVHIHFLEQHITFSLENFARSEICNFGLHVYHRLGSGNISNICFCPPIYYGDRCQYQNQRVSLTITLGFVQHQTIYAIVATLIEDDEDRQEIHSYHQLTQVPKFRCEQPFNIYLLYSVRPKNTSKKYRIHIDVFDKTSLIYLASWYLKIPFAFLPVNRLAIFLTLPAYRTLHSGMCPFQCYKGTCMKYSNEERFFCRCFSGWSGAQCHTQIDCSNCSSDSMCVGLIQNRPICVCPVGKFGTRCLLKQSCPINFCENNGQCVVIDDRPVEDSYICICPETFFGSRCQQIKSKIEVSFHNMDVPSYLFAYIYSEINSGQPEPMFVMLQKVKMFQNIVKFYPMYLFYIVILKIDVSYYLAAIQQTDRADISTIISPAQRCVPFYELFSSELLTLPRIHRIKHYHVPCQNDINLQCFIDESYICLCTREHHSNCFLFNFNMTFMCEDDVYCENDGICLQDRPKCPESILCVCADCFFGDRCQFYAKGIGLTLEDMFRYVIRPNLTFKDQSIIVKLSAAITMIIFVAGLWNSLLAYLAFHQQKSREVGSGMYLHLSSIVSSLVVIMLTTKFWFVIFTHAHQSINRLVLHGGCVLLEIALKLFLNMSNWLNACVAIERVIAVFQGIHFNKRQSQCIARWILRFLPFVILGSLSHEFIYRGLFDDYEEQRVWCVFRYSKSAEKYSTVIQLFHFIAPFLINLLSAIFIIYSMARQRAMFQTRQSYKHQLLKQFNEHKQLIVSPIVFVILSVPRLLISLFSGCIKVSRNPWLYLSGYFISFIPSAFIFAIFVLPSTFYKKQFRESIVRWQRRFFRS</sequence>
<evidence type="ECO:0000256" key="10">
    <source>
        <dbReference type="SAM" id="Phobius"/>
    </source>
</evidence>
<keyword evidence="7 8" id="KW-1015">Disulfide bond</keyword>
<dbReference type="EMBL" id="CAJOBP010004077">
    <property type="protein sequence ID" value="CAF4428978.1"/>
    <property type="molecule type" value="Genomic_DNA"/>
</dbReference>
<evidence type="ECO:0000259" key="13">
    <source>
        <dbReference type="PROSITE" id="PS50262"/>
    </source>
</evidence>
<keyword evidence="11" id="KW-0732">Signal</keyword>
<dbReference type="GO" id="GO:0005886">
    <property type="term" value="C:plasma membrane"/>
    <property type="evidence" value="ECO:0007669"/>
    <property type="project" value="TreeGrafter"/>
</dbReference>
<evidence type="ECO:0000256" key="5">
    <source>
        <dbReference type="ARBA" id="ARBA00022989"/>
    </source>
</evidence>
<dbReference type="InterPro" id="IPR002172">
    <property type="entry name" value="LDrepeatLR_classA_rpt"/>
</dbReference>
<dbReference type="SUPFAM" id="SSF57196">
    <property type="entry name" value="EGF/Laminin"/>
    <property type="match status" value="1"/>
</dbReference>
<evidence type="ECO:0000256" key="8">
    <source>
        <dbReference type="PROSITE-ProRule" id="PRU00076"/>
    </source>
</evidence>
<evidence type="ECO:0000256" key="7">
    <source>
        <dbReference type="ARBA" id="ARBA00023157"/>
    </source>
</evidence>
<dbReference type="Gene3D" id="1.20.1070.10">
    <property type="entry name" value="Rhodopsin 7-helix transmembrane proteins"/>
    <property type="match status" value="1"/>
</dbReference>
<dbReference type="PROSITE" id="PS50262">
    <property type="entry name" value="G_PROTEIN_RECEP_F1_2"/>
    <property type="match status" value="1"/>
</dbReference>
<feature type="transmembrane region" description="Helical" evidence="10">
    <location>
        <begin position="1440"/>
        <end position="1460"/>
    </location>
</feature>
<keyword evidence="8" id="KW-0245">EGF-like domain</keyword>
<feature type="disulfide bond" evidence="8">
    <location>
        <begin position="907"/>
        <end position="916"/>
    </location>
</feature>
<dbReference type="InterPro" id="IPR017452">
    <property type="entry name" value="GPCR_Rhodpsn_7TM"/>
</dbReference>
<keyword evidence="3 10" id="KW-0812">Transmembrane</keyword>
<feature type="disulfide bond" evidence="9">
    <location>
        <begin position="644"/>
        <end position="659"/>
    </location>
</feature>
<keyword evidence="6 10" id="KW-0472">Membrane</keyword>
<feature type="transmembrane region" description="Helical" evidence="10">
    <location>
        <begin position="1046"/>
        <end position="1066"/>
    </location>
</feature>
<comment type="subcellular location">
    <subcellularLocation>
        <location evidence="2">Endomembrane system</location>
    </subcellularLocation>
    <subcellularLocation>
        <location evidence="1">Membrane</location>
        <topology evidence="1">Single-pass membrane protein</topology>
    </subcellularLocation>
</comment>
<dbReference type="PANTHER" id="PTHR24270">
    <property type="entry name" value="LOW-DENSITY LIPOPROTEIN RECEPTOR-RELATED"/>
    <property type="match status" value="1"/>
</dbReference>
<feature type="transmembrane region" description="Helical" evidence="10">
    <location>
        <begin position="1472"/>
        <end position="1493"/>
    </location>
</feature>
<dbReference type="PROSITE" id="PS50026">
    <property type="entry name" value="EGF_3"/>
    <property type="match status" value="3"/>
</dbReference>
<dbReference type="SUPFAM" id="SSF81321">
    <property type="entry name" value="Family A G protein-coupled receptor-like"/>
    <property type="match status" value="1"/>
</dbReference>
<dbReference type="Gene3D" id="4.10.400.10">
    <property type="entry name" value="Low-density Lipoprotein Receptor"/>
    <property type="match status" value="1"/>
</dbReference>
<keyword evidence="17" id="KW-1185">Reference proteome</keyword>
<feature type="transmembrane region" description="Helical" evidence="10">
    <location>
        <begin position="1255"/>
        <end position="1278"/>
    </location>
</feature>
<dbReference type="Gene3D" id="2.40.128.620">
    <property type="match status" value="1"/>
</dbReference>
<dbReference type="GO" id="GO:0016192">
    <property type="term" value="P:vesicle-mediated transport"/>
    <property type="evidence" value="ECO:0007669"/>
    <property type="project" value="UniProtKB-ARBA"/>
</dbReference>
<feature type="domain" description="EGF-like" evidence="12">
    <location>
        <begin position="881"/>
        <end position="917"/>
    </location>
</feature>
<evidence type="ECO:0000256" key="11">
    <source>
        <dbReference type="SAM" id="SignalP"/>
    </source>
</evidence>
<dbReference type="EMBL" id="CAJNXB010002772">
    <property type="protein sequence ID" value="CAF3275932.1"/>
    <property type="molecule type" value="Genomic_DNA"/>
</dbReference>
<comment type="caution">
    <text evidence="14">The sequence shown here is derived from an EMBL/GenBank/DDBJ whole genome shotgun (WGS) entry which is preliminary data.</text>
</comment>
<evidence type="ECO:0000313" key="14">
    <source>
        <dbReference type="EMBL" id="CAF3275932.1"/>
    </source>
</evidence>
<comment type="caution">
    <text evidence="8">Lacks conserved residue(s) required for the propagation of feature annotation.</text>
</comment>
<feature type="transmembrane region" description="Helical" evidence="10">
    <location>
        <begin position="1342"/>
        <end position="1361"/>
    </location>
</feature>
<feature type="disulfide bond" evidence="8">
    <location>
        <begin position="985"/>
        <end position="994"/>
    </location>
</feature>
<dbReference type="OrthoDB" id="6130531at2759"/>
<dbReference type="PROSITE" id="PS00022">
    <property type="entry name" value="EGF_1"/>
    <property type="match status" value="3"/>
</dbReference>
<organism evidence="14 16">
    <name type="scientific">Rotaria socialis</name>
    <dbReference type="NCBI Taxonomy" id="392032"/>
    <lineage>
        <taxon>Eukaryota</taxon>
        <taxon>Metazoa</taxon>
        <taxon>Spiralia</taxon>
        <taxon>Gnathifera</taxon>
        <taxon>Rotifera</taxon>
        <taxon>Eurotatoria</taxon>
        <taxon>Bdelloidea</taxon>
        <taxon>Philodinida</taxon>
        <taxon>Philodinidae</taxon>
        <taxon>Rotaria</taxon>
    </lineage>
</organism>
<dbReference type="GO" id="GO:0012505">
    <property type="term" value="C:endomembrane system"/>
    <property type="evidence" value="ECO:0007669"/>
    <property type="project" value="UniProtKB-SubCell"/>
</dbReference>
<dbReference type="Proteomes" id="UP000663873">
    <property type="component" value="Unassembled WGS sequence"/>
</dbReference>
<dbReference type="Gene3D" id="2.10.25.10">
    <property type="entry name" value="Laminin"/>
    <property type="match status" value="1"/>
</dbReference>
<dbReference type="PRINTS" id="PR00261">
    <property type="entry name" value="LDLRECEPTOR"/>
</dbReference>
<dbReference type="Proteomes" id="UP000663825">
    <property type="component" value="Unassembled WGS sequence"/>
</dbReference>
<feature type="chain" id="PRO_5036413944" evidence="11">
    <location>
        <begin position="20"/>
        <end position="1516"/>
    </location>
</feature>
<gene>
    <name evidence="14" type="ORF">TIS948_LOCUS16601</name>
    <name evidence="15" type="ORF">UJA718_LOCUS21179</name>
</gene>
<keyword evidence="4" id="KW-0677">Repeat</keyword>
<feature type="domain" description="EGF-like" evidence="12">
    <location>
        <begin position="918"/>
        <end position="953"/>
    </location>
</feature>
<proteinExistence type="predicted"/>
<evidence type="ECO:0000256" key="2">
    <source>
        <dbReference type="ARBA" id="ARBA00004308"/>
    </source>
</evidence>
<evidence type="ECO:0000256" key="9">
    <source>
        <dbReference type="PROSITE-ProRule" id="PRU00124"/>
    </source>
</evidence>
<dbReference type="InterPro" id="IPR050685">
    <property type="entry name" value="LDLR"/>
</dbReference>
<name>A0A817S7S7_9BILA</name>